<dbReference type="GO" id="GO:0000270">
    <property type="term" value="P:peptidoglycan metabolic process"/>
    <property type="evidence" value="ECO:0007669"/>
    <property type="project" value="TreeGrafter"/>
</dbReference>
<dbReference type="PATRIC" id="fig|476652.3.peg.4042"/>
<evidence type="ECO:0000259" key="2">
    <source>
        <dbReference type="Pfam" id="PF02698"/>
    </source>
</evidence>
<dbReference type="InterPro" id="IPR014729">
    <property type="entry name" value="Rossmann-like_a/b/a_fold"/>
</dbReference>
<dbReference type="GO" id="GO:0043164">
    <property type="term" value="P:Gram-negative-bacterium-type cell wall biogenesis"/>
    <property type="evidence" value="ECO:0007669"/>
    <property type="project" value="TreeGrafter"/>
</dbReference>
<proteinExistence type="predicted"/>
<evidence type="ECO:0000313" key="4">
    <source>
        <dbReference type="Proteomes" id="UP000036356"/>
    </source>
</evidence>
<feature type="transmembrane region" description="Helical" evidence="1">
    <location>
        <begin position="6"/>
        <end position="27"/>
    </location>
</feature>
<gene>
    <name evidence="3" type="ORF">DEAC_c38200</name>
</gene>
<dbReference type="PANTHER" id="PTHR30336:SF4">
    <property type="entry name" value="ENVELOPE BIOGENESIS FACTOR ELYC"/>
    <property type="match status" value="1"/>
</dbReference>
<feature type="domain" description="DUF218" evidence="2">
    <location>
        <begin position="38"/>
        <end position="156"/>
    </location>
</feature>
<organism evidence="3 4">
    <name type="scientific">Desulfosporosinus acididurans</name>
    <dbReference type="NCBI Taxonomy" id="476652"/>
    <lineage>
        <taxon>Bacteria</taxon>
        <taxon>Bacillati</taxon>
        <taxon>Bacillota</taxon>
        <taxon>Clostridia</taxon>
        <taxon>Eubacteriales</taxon>
        <taxon>Desulfitobacteriaceae</taxon>
        <taxon>Desulfosporosinus</taxon>
    </lineage>
</organism>
<keyword evidence="1" id="KW-0472">Membrane</keyword>
<accession>A0A0J1FLE8</accession>
<name>A0A0J1FLE8_9FIRM</name>
<reference evidence="3 4" key="1">
    <citation type="submission" date="2015-06" db="EMBL/GenBank/DDBJ databases">
        <title>Draft genome of the moderately acidophilic sulfate reducer Candidatus Desulfosporosinus acididurans strain M1.</title>
        <authorList>
            <person name="Poehlein A."/>
            <person name="Petzsch P."/>
            <person name="Johnson B.D."/>
            <person name="Schloemann M."/>
            <person name="Daniel R."/>
            <person name="Muehling M."/>
        </authorList>
    </citation>
    <scope>NUCLEOTIDE SEQUENCE [LARGE SCALE GENOMIC DNA]</scope>
    <source>
        <strain evidence="3 4">M1</strain>
    </source>
</reference>
<keyword evidence="4" id="KW-1185">Reference proteome</keyword>
<sequence length="202" mass="22892">MTIVYILLFLVILCFFIAITVTCLNFNKAANNSGQKRDVIIVLGYPAKKGGSISPILRERINEASKLYHEGVAGTIICTGAAVANNYIEADIMAQALIELGVPDYCIIREKLAKGTYENLVNSRKIMQDRKLNTAVIVSSPWHLRKASSYAFKLEIDHTVEKSKFPHEYLLIGIGMIYLYIYTQMFINILKHYQSRKNINRI</sequence>
<dbReference type="Proteomes" id="UP000036356">
    <property type="component" value="Unassembled WGS sequence"/>
</dbReference>
<feature type="transmembrane region" description="Helical" evidence="1">
    <location>
        <begin position="169"/>
        <end position="190"/>
    </location>
</feature>
<keyword evidence="1" id="KW-1133">Transmembrane helix</keyword>
<dbReference type="InterPro" id="IPR003848">
    <property type="entry name" value="DUF218"/>
</dbReference>
<protein>
    <recommendedName>
        <fullName evidence="2">DUF218 domain-containing protein</fullName>
    </recommendedName>
</protein>
<dbReference type="InterPro" id="IPR051599">
    <property type="entry name" value="Cell_Envelope_Assoc"/>
</dbReference>
<dbReference type="PANTHER" id="PTHR30336">
    <property type="entry name" value="INNER MEMBRANE PROTEIN, PROBABLE PERMEASE"/>
    <property type="match status" value="1"/>
</dbReference>
<dbReference type="EMBL" id="LDZY01000016">
    <property type="protein sequence ID" value="KLU64187.1"/>
    <property type="molecule type" value="Genomic_DNA"/>
</dbReference>
<evidence type="ECO:0000256" key="1">
    <source>
        <dbReference type="SAM" id="Phobius"/>
    </source>
</evidence>
<dbReference type="AlphaFoldDB" id="A0A0J1FLE8"/>
<dbReference type="CDD" id="cd06259">
    <property type="entry name" value="YdcF-like"/>
    <property type="match status" value="1"/>
</dbReference>
<dbReference type="RefSeq" id="WP_053006513.1">
    <property type="nucleotide sequence ID" value="NZ_LDZY01000016.1"/>
</dbReference>
<dbReference type="GO" id="GO:0005886">
    <property type="term" value="C:plasma membrane"/>
    <property type="evidence" value="ECO:0007669"/>
    <property type="project" value="TreeGrafter"/>
</dbReference>
<comment type="caution">
    <text evidence="3">The sequence shown here is derived from an EMBL/GenBank/DDBJ whole genome shotgun (WGS) entry which is preliminary data.</text>
</comment>
<dbReference type="Pfam" id="PF02698">
    <property type="entry name" value="DUF218"/>
    <property type="match status" value="1"/>
</dbReference>
<dbReference type="STRING" id="476652.DEAC_c38200"/>
<keyword evidence="1" id="KW-0812">Transmembrane</keyword>
<evidence type="ECO:0000313" key="3">
    <source>
        <dbReference type="EMBL" id="KLU64187.1"/>
    </source>
</evidence>
<dbReference type="Gene3D" id="3.40.50.620">
    <property type="entry name" value="HUPs"/>
    <property type="match status" value="1"/>
</dbReference>